<dbReference type="InterPro" id="IPR001714">
    <property type="entry name" value="Pept_M24_MAP"/>
</dbReference>
<evidence type="ECO:0000259" key="3">
    <source>
        <dbReference type="Pfam" id="PF00557"/>
    </source>
</evidence>
<name>A0A326UPQ9_THEHA</name>
<keyword evidence="1" id="KW-0479">Metal-binding</keyword>
<dbReference type="InterPro" id="IPR036005">
    <property type="entry name" value="Creatinase/aminopeptidase-like"/>
</dbReference>
<dbReference type="PANTHER" id="PTHR46112">
    <property type="entry name" value="AMINOPEPTIDASE"/>
    <property type="match status" value="1"/>
</dbReference>
<dbReference type="InterPro" id="IPR029149">
    <property type="entry name" value="Creatin/AminoP/Spt16_N"/>
</dbReference>
<dbReference type="OrthoDB" id="9806388at2"/>
<organism evidence="5 6">
    <name type="scientific">Thermosporothrix hazakensis</name>
    <dbReference type="NCBI Taxonomy" id="644383"/>
    <lineage>
        <taxon>Bacteria</taxon>
        <taxon>Bacillati</taxon>
        <taxon>Chloroflexota</taxon>
        <taxon>Ktedonobacteria</taxon>
        <taxon>Ktedonobacterales</taxon>
        <taxon>Thermosporotrichaceae</taxon>
        <taxon>Thermosporothrix</taxon>
    </lineage>
</organism>
<comment type="caution">
    <text evidence="5">The sequence shown here is derived from an EMBL/GenBank/DDBJ whole genome shotgun (WGS) entry which is preliminary data.</text>
</comment>
<sequence>MSQKSLAELRTWLAEQELDAFLVSDAMNRSYLSGWYNEDTESAGWLLVGPEQQYILTNHLYAEEAEKEAAGWTVVLPEARQYAAAVVTHAQKHGWKKIGFESHALSFAVYEQLRSLGESVYTLHPYESSSIEASRVVKQPHELDLLRKAFEITDAAFAHICEWIQPGMTEKQVLWEIYTKIVELGGDSAGLWGIVASGPNGSMPHAQPSERQIQRGEFITIDMGARYKGYHADMTRTFSLGEPTDPQMREVWEAVHFAMKECEAGLRAGVNGVAADALARNALEMKNLAQYYVHSTGHGVGLQIHEAPSLSQRAPQDVELPAGSVVTIEPGVYIPGKGGVRLEDSALITENGIEILTKSPCVMVLPK</sequence>
<protein>
    <submittedName>
        <fullName evidence="5">Xaa-Pro aminopeptidase</fullName>
    </submittedName>
</protein>
<evidence type="ECO:0000313" key="6">
    <source>
        <dbReference type="Proteomes" id="UP000248806"/>
    </source>
</evidence>
<dbReference type="InterPro" id="IPR001131">
    <property type="entry name" value="Peptidase_M24B_aminopep-P_CS"/>
</dbReference>
<keyword evidence="5" id="KW-0645">Protease</keyword>
<dbReference type="InterPro" id="IPR000587">
    <property type="entry name" value="Creatinase_N"/>
</dbReference>
<keyword evidence="5" id="KW-0031">Aminopeptidase</keyword>
<dbReference type="InterPro" id="IPR050659">
    <property type="entry name" value="Peptidase_M24B"/>
</dbReference>
<gene>
    <name evidence="5" type="ORF">EI42_00339</name>
</gene>
<dbReference type="GO" id="GO:0008235">
    <property type="term" value="F:metalloexopeptidase activity"/>
    <property type="evidence" value="ECO:0007669"/>
    <property type="project" value="UniProtKB-ARBA"/>
</dbReference>
<dbReference type="Gene3D" id="3.90.230.10">
    <property type="entry name" value="Creatinase/methionine aminopeptidase superfamily"/>
    <property type="match status" value="1"/>
</dbReference>
<evidence type="ECO:0000256" key="1">
    <source>
        <dbReference type="ARBA" id="ARBA00022723"/>
    </source>
</evidence>
<evidence type="ECO:0000313" key="5">
    <source>
        <dbReference type="EMBL" id="PZW36169.1"/>
    </source>
</evidence>
<evidence type="ECO:0000259" key="4">
    <source>
        <dbReference type="Pfam" id="PF01321"/>
    </source>
</evidence>
<dbReference type="InterPro" id="IPR000994">
    <property type="entry name" value="Pept_M24"/>
</dbReference>
<dbReference type="PANTHER" id="PTHR46112:SF3">
    <property type="entry name" value="AMINOPEPTIDASE YPDF"/>
    <property type="match status" value="1"/>
</dbReference>
<proteinExistence type="predicted"/>
<dbReference type="Pfam" id="PF00557">
    <property type="entry name" value="Peptidase_M24"/>
    <property type="match status" value="1"/>
</dbReference>
<feature type="domain" description="Creatinase N-terminal" evidence="4">
    <location>
        <begin position="7"/>
        <end position="128"/>
    </location>
</feature>
<dbReference type="GO" id="GO:0004177">
    <property type="term" value="F:aminopeptidase activity"/>
    <property type="evidence" value="ECO:0007669"/>
    <property type="project" value="UniProtKB-KW"/>
</dbReference>
<dbReference type="CDD" id="cd01092">
    <property type="entry name" value="APP-like"/>
    <property type="match status" value="1"/>
</dbReference>
<dbReference type="AlphaFoldDB" id="A0A326UPQ9"/>
<dbReference type="Pfam" id="PF01321">
    <property type="entry name" value="Creatinase_N"/>
    <property type="match status" value="1"/>
</dbReference>
<dbReference type="PRINTS" id="PR00599">
    <property type="entry name" value="MAPEPTIDASE"/>
</dbReference>
<dbReference type="RefSeq" id="WP_111318181.1">
    <property type="nucleotide sequence ID" value="NZ_BIFX01000001.1"/>
</dbReference>
<dbReference type="Gene3D" id="3.40.350.10">
    <property type="entry name" value="Creatinase/prolidase N-terminal domain"/>
    <property type="match status" value="1"/>
</dbReference>
<dbReference type="EMBL" id="QKUF01000001">
    <property type="protein sequence ID" value="PZW36169.1"/>
    <property type="molecule type" value="Genomic_DNA"/>
</dbReference>
<evidence type="ECO:0000256" key="2">
    <source>
        <dbReference type="ARBA" id="ARBA00022801"/>
    </source>
</evidence>
<accession>A0A326UPQ9</accession>
<keyword evidence="2" id="KW-0378">Hydrolase</keyword>
<dbReference type="SUPFAM" id="SSF53092">
    <property type="entry name" value="Creatinase/prolidase N-terminal domain"/>
    <property type="match status" value="1"/>
</dbReference>
<dbReference type="PROSITE" id="PS00491">
    <property type="entry name" value="PROLINE_PEPTIDASE"/>
    <property type="match status" value="1"/>
</dbReference>
<feature type="domain" description="Peptidase M24" evidence="3">
    <location>
        <begin position="145"/>
        <end position="350"/>
    </location>
</feature>
<dbReference type="GO" id="GO:0046872">
    <property type="term" value="F:metal ion binding"/>
    <property type="evidence" value="ECO:0007669"/>
    <property type="project" value="UniProtKB-KW"/>
</dbReference>
<dbReference type="Proteomes" id="UP000248806">
    <property type="component" value="Unassembled WGS sequence"/>
</dbReference>
<keyword evidence="6" id="KW-1185">Reference proteome</keyword>
<dbReference type="SUPFAM" id="SSF55920">
    <property type="entry name" value="Creatinase/aminopeptidase"/>
    <property type="match status" value="1"/>
</dbReference>
<reference evidence="5 6" key="1">
    <citation type="submission" date="2018-06" db="EMBL/GenBank/DDBJ databases">
        <title>Genomic Encyclopedia of Archaeal and Bacterial Type Strains, Phase II (KMG-II): from individual species to whole genera.</title>
        <authorList>
            <person name="Goeker M."/>
        </authorList>
    </citation>
    <scope>NUCLEOTIDE SEQUENCE [LARGE SCALE GENOMIC DNA]</scope>
    <source>
        <strain evidence="5 6">ATCC BAA-1881</strain>
    </source>
</reference>